<comment type="cofactor">
    <cofactor evidence="8">
        <name>a divalent metal cation</name>
        <dbReference type="ChEBI" id="CHEBI:60240"/>
    </cofactor>
    <text evidence="8">Binds 1 divalent metal cation per subunit.</text>
</comment>
<dbReference type="EMBL" id="JAINWA010000001">
    <property type="protein sequence ID" value="MCD1654298.1"/>
    <property type="molecule type" value="Genomic_DNA"/>
</dbReference>
<feature type="binding site" evidence="8">
    <location>
        <position position="223"/>
    </location>
    <ligand>
        <name>Zn(2+)</name>
        <dbReference type="ChEBI" id="CHEBI:29105"/>
    </ligand>
</feature>
<evidence type="ECO:0000256" key="6">
    <source>
        <dbReference type="PIRSR" id="PIRSR038994-1"/>
    </source>
</evidence>
<reference evidence="10" key="1">
    <citation type="submission" date="2021-08" db="EMBL/GenBank/DDBJ databases">
        <title>Comparative analyses of Brucepasteria parasyntrophica and Teretinema zuelzerae.</title>
        <authorList>
            <person name="Song Y."/>
            <person name="Brune A."/>
        </authorList>
    </citation>
    <scope>NUCLEOTIDE SEQUENCE</scope>
    <source>
        <strain evidence="10">DSM 1903</strain>
    </source>
</reference>
<feature type="binding site" evidence="7">
    <location>
        <position position="234"/>
    </location>
    <ligand>
        <name>substrate</name>
    </ligand>
</feature>
<dbReference type="SUPFAM" id="SSF51338">
    <property type="entry name" value="Composite domain of metallo-dependent hydrolases"/>
    <property type="match status" value="1"/>
</dbReference>
<keyword evidence="11" id="KW-1185">Reference proteome</keyword>
<dbReference type="GO" id="GO:0006046">
    <property type="term" value="P:N-acetylglucosamine catabolic process"/>
    <property type="evidence" value="ECO:0007669"/>
    <property type="project" value="TreeGrafter"/>
</dbReference>
<feature type="binding site" evidence="8">
    <location>
        <position position="202"/>
    </location>
    <ligand>
        <name>Zn(2+)</name>
        <dbReference type="ChEBI" id="CHEBI:29105"/>
    </ligand>
</feature>
<feature type="binding site" evidence="7">
    <location>
        <position position="258"/>
    </location>
    <ligand>
        <name>substrate</name>
    </ligand>
</feature>
<dbReference type="InterPro" id="IPR011059">
    <property type="entry name" value="Metal-dep_hydrolase_composite"/>
</dbReference>
<evidence type="ECO:0000259" key="9">
    <source>
        <dbReference type="Pfam" id="PF01979"/>
    </source>
</evidence>
<comment type="caution">
    <text evidence="10">The sequence shown here is derived from an EMBL/GenBank/DDBJ whole genome shotgun (WGS) entry which is preliminary data.</text>
</comment>
<evidence type="ECO:0000313" key="11">
    <source>
        <dbReference type="Proteomes" id="UP001198163"/>
    </source>
</evidence>
<dbReference type="InterPro" id="IPR003764">
    <property type="entry name" value="GlcNAc_6-P_deAcase"/>
</dbReference>
<dbReference type="NCBIfam" id="TIGR00221">
    <property type="entry name" value="nagA"/>
    <property type="match status" value="1"/>
</dbReference>
<keyword evidence="2 8" id="KW-0479">Metal-binding</keyword>
<evidence type="ECO:0000256" key="7">
    <source>
        <dbReference type="PIRSR" id="PIRSR038994-2"/>
    </source>
</evidence>
<dbReference type="InterPro" id="IPR032466">
    <property type="entry name" value="Metal_Hydrolase"/>
</dbReference>
<evidence type="ECO:0000256" key="5">
    <source>
        <dbReference type="PIRNR" id="PIRNR038994"/>
    </source>
</evidence>
<accession>A0AAE3JIH3</accession>
<dbReference type="InterPro" id="IPR006680">
    <property type="entry name" value="Amidohydro-rel"/>
</dbReference>
<feature type="binding site" evidence="8">
    <location>
        <position position="136"/>
    </location>
    <ligand>
        <name>Zn(2+)</name>
        <dbReference type="ChEBI" id="CHEBI:29105"/>
    </ligand>
</feature>
<dbReference type="Pfam" id="PF01979">
    <property type="entry name" value="Amidohydro_1"/>
    <property type="match status" value="1"/>
</dbReference>
<feature type="active site" description="Proton donor/acceptor" evidence="6">
    <location>
        <position position="281"/>
    </location>
</feature>
<evidence type="ECO:0000256" key="3">
    <source>
        <dbReference type="ARBA" id="ARBA00022801"/>
    </source>
</evidence>
<keyword evidence="4 5" id="KW-0119">Carbohydrate metabolism</keyword>
<comment type="similarity">
    <text evidence="1 5">Belongs to the metallo-dependent hydrolases superfamily. NagA family.</text>
</comment>
<dbReference type="GO" id="GO:0008448">
    <property type="term" value="F:N-acetylglucosamine-6-phosphate deacetylase activity"/>
    <property type="evidence" value="ECO:0007669"/>
    <property type="project" value="UniProtKB-EC"/>
</dbReference>
<dbReference type="AlphaFoldDB" id="A0AAE3JIH3"/>
<dbReference type="GO" id="GO:0046872">
    <property type="term" value="F:metal ion binding"/>
    <property type="evidence" value="ECO:0007669"/>
    <property type="project" value="UniProtKB-KW"/>
</dbReference>
<dbReference type="PIRSF" id="PIRSF038994">
    <property type="entry name" value="NagA"/>
    <property type="match status" value="1"/>
</dbReference>
<feature type="binding site" evidence="7">
    <location>
        <begin position="315"/>
        <end position="317"/>
    </location>
    <ligand>
        <name>substrate</name>
    </ligand>
</feature>
<keyword evidence="3 5" id="KW-0378">Hydrolase</keyword>
<dbReference type="Gene3D" id="2.30.40.10">
    <property type="entry name" value="Urease, subunit C, domain 1"/>
    <property type="match status" value="1"/>
</dbReference>
<dbReference type="CDD" id="cd00854">
    <property type="entry name" value="NagA"/>
    <property type="match status" value="1"/>
</dbReference>
<dbReference type="PANTHER" id="PTHR11113">
    <property type="entry name" value="N-ACETYLGLUCOSAMINE-6-PHOSPHATE DEACETYLASE"/>
    <property type="match status" value="1"/>
</dbReference>
<dbReference type="Gene3D" id="3.20.20.140">
    <property type="entry name" value="Metal-dependent hydrolases"/>
    <property type="match status" value="1"/>
</dbReference>
<evidence type="ECO:0000256" key="1">
    <source>
        <dbReference type="ARBA" id="ARBA00010716"/>
    </source>
</evidence>
<dbReference type="Proteomes" id="UP001198163">
    <property type="component" value="Unassembled WGS sequence"/>
</dbReference>
<proteinExistence type="inferred from homology"/>
<dbReference type="PANTHER" id="PTHR11113:SF14">
    <property type="entry name" value="N-ACETYLGLUCOSAMINE-6-PHOSPHATE DEACETYLASE"/>
    <property type="match status" value="1"/>
</dbReference>
<evidence type="ECO:0000256" key="2">
    <source>
        <dbReference type="ARBA" id="ARBA00022723"/>
    </source>
</evidence>
<dbReference type="SUPFAM" id="SSF51556">
    <property type="entry name" value="Metallo-dependent hydrolases"/>
    <property type="match status" value="1"/>
</dbReference>
<feature type="binding site" evidence="7">
    <location>
        <position position="147"/>
    </location>
    <ligand>
        <name>substrate</name>
    </ligand>
</feature>
<sequence>MKSSVCFHNGTLLTGLSVMERCAVLVKDGFIEDVFSEKRFLQKRFDSSVEIIDVDGSYISPGFIDTHVHGFAGKGTEDNDPDSIIEMSRELAQYGVTAFNPTLYPSEPDNMIASIKAVVAAMGKENGARIMGLHLEGPFISPERLGVQRPETLSAVNMEFMDRLWEASEGHIVNMTVAPELKGMRELALYSIKKGIVLQAGHTNASYENMLEGMQAGILHSTHLFNAMSSMHHRNPGAVGAILIHPEMACELIADGVHVHPDLIRLVVRDKPIDKIVLVTDSLKPTEQRAGDLFANGEEVVYHGGCFHRKKDDVIAGSALTMIGGVKNLMEYGLPVDQAVKLASMNPAQVMRYQGMGAIIPGYKADLTVFDRHCNVLASVIDGSLKKNSF</sequence>
<feature type="domain" description="Amidohydrolase-related" evidence="9">
    <location>
        <begin position="58"/>
        <end position="383"/>
    </location>
</feature>
<organism evidence="10 11">
    <name type="scientific">Teretinema zuelzerae</name>
    <dbReference type="NCBI Taxonomy" id="156"/>
    <lineage>
        <taxon>Bacteria</taxon>
        <taxon>Pseudomonadati</taxon>
        <taxon>Spirochaetota</taxon>
        <taxon>Spirochaetia</taxon>
        <taxon>Spirochaetales</taxon>
        <taxon>Treponemataceae</taxon>
        <taxon>Teretinema</taxon>
    </lineage>
</organism>
<dbReference type="EC" id="3.5.1.25" evidence="10"/>
<evidence type="ECO:0000313" key="10">
    <source>
        <dbReference type="EMBL" id="MCD1654298.1"/>
    </source>
</evidence>
<name>A0AAE3JIH3_9SPIR</name>
<dbReference type="RefSeq" id="WP_230754402.1">
    <property type="nucleotide sequence ID" value="NZ_JAINWA010000001.1"/>
</dbReference>
<protein>
    <submittedName>
        <fullName evidence="10">N-acetylglucosamine-6-phosphate deacetylase</fullName>
        <ecNumber evidence="10">3.5.1.25</ecNumber>
    </submittedName>
</protein>
<evidence type="ECO:0000256" key="4">
    <source>
        <dbReference type="ARBA" id="ARBA00023277"/>
    </source>
</evidence>
<feature type="binding site" evidence="7">
    <location>
        <begin position="226"/>
        <end position="227"/>
    </location>
    <ligand>
        <name>substrate</name>
    </ligand>
</feature>
<evidence type="ECO:0000256" key="8">
    <source>
        <dbReference type="PIRSR" id="PIRSR038994-3"/>
    </source>
</evidence>
<gene>
    <name evidence="10" type="primary">nagA</name>
    <name evidence="10" type="ORF">K7J14_06220</name>
</gene>